<dbReference type="EMBL" id="CM056742">
    <property type="protein sequence ID" value="KAJ8675457.1"/>
    <property type="molecule type" value="Genomic_DNA"/>
</dbReference>
<dbReference type="Proteomes" id="UP001239111">
    <property type="component" value="Chromosome 2"/>
</dbReference>
<evidence type="ECO:0000313" key="2">
    <source>
        <dbReference type="Proteomes" id="UP001239111"/>
    </source>
</evidence>
<sequence length="713" mass="82371">MRERVQEFAVSLLDHARTSHELEIMLNYNPSGESWEPGERQTLERLKLAIKYKQKRFVAHPNVQQLLAKIWYDGLPGFRRLSMVQQLVEVGKLGAQFPVYSTIYMMAPNSPKALFMKKPFVKFICHSSSYGAFLMLLGAASQRIEHLAIELFGPPWLKEILAGWKKRERGSLPGVIESGVVMYVISLVVGEIRSLWADGLIEYISDLWNIVDFIQNMFYVIWLCMRATSWFIVMREHWSGEDPWYPREHWDDFDPMLLAEGAFAAGMVFSFLKLVHIFSVNPHLGPLQISLGRMIIDIIKFFFIYTLVLFAFGCGMNQLLWYYAYLEMKKCYHLPSGLPDFDNNEKACATWRRFANLFETSQSLFWASFGMVDLMSFDLTGIKSFTRFWALLMFGSYSVINIIVLLNMLIAMMSNSYQIISERADTEWKFARSHLWMSYFEEGDTVPPPFNMVPTAKTFDRMIKCGKGDKPTRSFVKKSREKAKERHDTVMRLLIRRYVTTEQSKTNDFSITEDDVMEIRQDISSLRYELIDILRQNGMKTPTVDKQEASLSGKKGRVMERRLQKDFQIGIVEGIVNNVIQDGDNAPKDVFSQIAKAIGRRSSGGSKKKDWNEVVRQNTISNDPIGSSGDALEKQHRRSLKRRLQHQGMDSALESLDPARLLEYNPNLSDVSNTTKIAYAKFMLKRPPPKQQASGEGKFLRLFDFLKGQYFYM</sequence>
<keyword evidence="2" id="KW-1185">Reference proteome</keyword>
<accession>A0ACC2NWG7</accession>
<protein>
    <submittedName>
        <fullName evidence="1">Uncharacterized protein</fullName>
    </submittedName>
</protein>
<organism evidence="1 2">
    <name type="scientific">Eretmocerus hayati</name>
    <dbReference type="NCBI Taxonomy" id="131215"/>
    <lineage>
        <taxon>Eukaryota</taxon>
        <taxon>Metazoa</taxon>
        <taxon>Ecdysozoa</taxon>
        <taxon>Arthropoda</taxon>
        <taxon>Hexapoda</taxon>
        <taxon>Insecta</taxon>
        <taxon>Pterygota</taxon>
        <taxon>Neoptera</taxon>
        <taxon>Endopterygota</taxon>
        <taxon>Hymenoptera</taxon>
        <taxon>Apocrita</taxon>
        <taxon>Proctotrupomorpha</taxon>
        <taxon>Chalcidoidea</taxon>
        <taxon>Aphelinidae</taxon>
        <taxon>Aphelininae</taxon>
        <taxon>Eretmocerus</taxon>
    </lineage>
</organism>
<comment type="caution">
    <text evidence="1">The sequence shown here is derived from an EMBL/GenBank/DDBJ whole genome shotgun (WGS) entry which is preliminary data.</text>
</comment>
<name>A0ACC2NWG7_9HYME</name>
<reference evidence="1" key="1">
    <citation type="submission" date="2023-04" db="EMBL/GenBank/DDBJ databases">
        <title>A chromosome-level genome assembly of the parasitoid wasp Eretmocerus hayati.</title>
        <authorList>
            <person name="Zhong Y."/>
            <person name="Liu S."/>
            <person name="Liu Y."/>
        </authorList>
    </citation>
    <scope>NUCLEOTIDE SEQUENCE</scope>
    <source>
        <strain evidence="1">ZJU_SS_LIU_2023</strain>
    </source>
</reference>
<proteinExistence type="predicted"/>
<evidence type="ECO:0000313" key="1">
    <source>
        <dbReference type="EMBL" id="KAJ8675457.1"/>
    </source>
</evidence>
<gene>
    <name evidence="1" type="ORF">QAD02_011243</name>
</gene>